<dbReference type="Proteomes" id="UP001054945">
    <property type="component" value="Unassembled WGS sequence"/>
</dbReference>
<proteinExistence type="predicted"/>
<keyword evidence="2" id="KW-1185">Reference proteome</keyword>
<organism evidence="1 2">
    <name type="scientific">Caerostris extrusa</name>
    <name type="common">Bark spider</name>
    <name type="synonym">Caerostris bankana</name>
    <dbReference type="NCBI Taxonomy" id="172846"/>
    <lineage>
        <taxon>Eukaryota</taxon>
        <taxon>Metazoa</taxon>
        <taxon>Ecdysozoa</taxon>
        <taxon>Arthropoda</taxon>
        <taxon>Chelicerata</taxon>
        <taxon>Arachnida</taxon>
        <taxon>Araneae</taxon>
        <taxon>Araneomorphae</taxon>
        <taxon>Entelegynae</taxon>
        <taxon>Araneoidea</taxon>
        <taxon>Araneidae</taxon>
        <taxon>Caerostris</taxon>
    </lineage>
</organism>
<accession>A0AAV4S828</accession>
<reference evidence="1 2" key="1">
    <citation type="submission" date="2021-06" db="EMBL/GenBank/DDBJ databases">
        <title>Caerostris extrusa draft genome.</title>
        <authorList>
            <person name="Kono N."/>
            <person name="Arakawa K."/>
        </authorList>
    </citation>
    <scope>NUCLEOTIDE SEQUENCE [LARGE SCALE GENOMIC DNA]</scope>
</reference>
<gene>
    <name evidence="1" type="ORF">CEXT_599171</name>
</gene>
<evidence type="ECO:0000313" key="2">
    <source>
        <dbReference type="Proteomes" id="UP001054945"/>
    </source>
</evidence>
<sequence length="128" mass="15157">MDAYKIPISIHDFFYFHLSFWRNSRDTVYLSKISNFHSSRYIYNSIRKRCRLSTADGSETLIYNTHTQRVLHNSPKLGENGRNRRWRTTIYHGSISFSPMLIDTILQHVFGDKVESPSDNDKFLCNDF</sequence>
<name>A0AAV4S828_CAEEX</name>
<evidence type="ECO:0008006" key="3">
    <source>
        <dbReference type="Google" id="ProtNLM"/>
    </source>
</evidence>
<dbReference type="AlphaFoldDB" id="A0AAV4S828"/>
<protein>
    <recommendedName>
        <fullName evidence="3">Maturase K</fullName>
    </recommendedName>
</protein>
<comment type="caution">
    <text evidence="1">The sequence shown here is derived from an EMBL/GenBank/DDBJ whole genome shotgun (WGS) entry which is preliminary data.</text>
</comment>
<evidence type="ECO:0000313" key="1">
    <source>
        <dbReference type="EMBL" id="GIY29692.1"/>
    </source>
</evidence>
<dbReference type="EMBL" id="BPLR01009114">
    <property type="protein sequence ID" value="GIY29692.1"/>
    <property type="molecule type" value="Genomic_DNA"/>
</dbReference>